<proteinExistence type="inferred from homology"/>
<evidence type="ECO:0000313" key="7">
    <source>
        <dbReference type="Proteomes" id="UP000637695"/>
    </source>
</evidence>
<dbReference type="Pfam" id="PF00155">
    <property type="entry name" value="Aminotran_1_2"/>
    <property type="match status" value="1"/>
</dbReference>
<reference evidence="6" key="1">
    <citation type="journal article" date="2014" name="Int. J. Syst. Evol. Microbiol.">
        <title>Complete genome sequence of Corynebacterium casei LMG S-19264T (=DSM 44701T), isolated from a smear-ripened cheese.</title>
        <authorList>
            <consortium name="US DOE Joint Genome Institute (JGI-PGF)"/>
            <person name="Walter F."/>
            <person name="Albersmeier A."/>
            <person name="Kalinowski J."/>
            <person name="Ruckert C."/>
        </authorList>
    </citation>
    <scope>NUCLEOTIDE SEQUENCE</scope>
    <source>
        <strain evidence="6">JCM 18487</strain>
    </source>
</reference>
<evidence type="ECO:0000256" key="1">
    <source>
        <dbReference type="ARBA" id="ARBA00001933"/>
    </source>
</evidence>
<evidence type="ECO:0000256" key="2">
    <source>
        <dbReference type="ARBA" id="ARBA00022576"/>
    </source>
</evidence>
<reference evidence="6" key="2">
    <citation type="submission" date="2020-09" db="EMBL/GenBank/DDBJ databases">
        <authorList>
            <person name="Sun Q."/>
            <person name="Ohkuma M."/>
        </authorList>
    </citation>
    <scope>NUCLEOTIDE SEQUENCE</scope>
    <source>
        <strain evidence="6">JCM 18487</strain>
    </source>
</reference>
<dbReference type="RefSeq" id="WP_188881495.1">
    <property type="nucleotide sequence ID" value="NZ_BMOY01000011.1"/>
</dbReference>
<dbReference type="InterPro" id="IPR015421">
    <property type="entry name" value="PyrdxlP-dep_Trfase_major"/>
</dbReference>
<evidence type="ECO:0000256" key="3">
    <source>
        <dbReference type="ARBA" id="ARBA00022679"/>
    </source>
</evidence>
<dbReference type="InterPro" id="IPR050881">
    <property type="entry name" value="LL-DAP_aminotransferase"/>
</dbReference>
<dbReference type="InterPro" id="IPR004838">
    <property type="entry name" value="NHTrfase_class1_PyrdxlP-BS"/>
</dbReference>
<dbReference type="InterPro" id="IPR004839">
    <property type="entry name" value="Aminotransferase_I/II_large"/>
</dbReference>
<dbReference type="PROSITE" id="PS00105">
    <property type="entry name" value="AA_TRANSFER_CLASS_1"/>
    <property type="match status" value="1"/>
</dbReference>
<comment type="caution">
    <text evidence="6">The sequence shown here is derived from an EMBL/GenBank/DDBJ whole genome shotgun (WGS) entry which is preliminary data.</text>
</comment>
<dbReference type="PANTHER" id="PTHR42832">
    <property type="entry name" value="AMINO ACID AMINOTRANSFERASE"/>
    <property type="match status" value="1"/>
</dbReference>
<evidence type="ECO:0000259" key="5">
    <source>
        <dbReference type="Pfam" id="PF00155"/>
    </source>
</evidence>
<keyword evidence="2 4" id="KW-0032">Aminotransferase</keyword>
<dbReference type="GO" id="GO:0030170">
    <property type="term" value="F:pyridoxal phosphate binding"/>
    <property type="evidence" value="ECO:0007669"/>
    <property type="project" value="InterPro"/>
</dbReference>
<dbReference type="InterPro" id="IPR015424">
    <property type="entry name" value="PyrdxlP-dep_Trfase"/>
</dbReference>
<comment type="cofactor">
    <cofactor evidence="1 4">
        <name>pyridoxal 5'-phosphate</name>
        <dbReference type="ChEBI" id="CHEBI:597326"/>
    </cofactor>
</comment>
<dbReference type="EMBL" id="BMOY01000011">
    <property type="protein sequence ID" value="GGJ02480.1"/>
    <property type="molecule type" value="Genomic_DNA"/>
</dbReference>
<dbReference type="Gene3D" id="3.40.640.10">
    <property type="entry name" value="Type I PLP-dependent aspartate aminotransferase-like (Major domain)"/>
    <property type="match status" value="1"/>
</dbReference>
<dbReference type="InterPro" id="IPR015422">
    <property type="entry name" value="PyrdxlP-dep_Trfase_small"/>
</dbReference>
<dbReference type="CDD" id="cd00609">
    <property type="entry name" value="AAT_like"/>
    <property type="match status" value="1"/>
</dbReference>
<name>A0A917K8U2_9BACL</name>
<comment type="similarity">
    <text evidence="4">Belongs to the class-I pyridoxal-phosphate-dependent aminotransferase family.</text>
</comment>
<dbReference type="EC" id="2.6.1.-" evidence="4"/>
<dbReference type="NCBIfam" id="NF004937">
    <property type="entry name" value="PRK06290.1"/>
    <property type="match status" value="1"/>
</dbReference>
<feature type="domain" description="Aminotransferase class I/classII large" evidence="5">
    <location>
        <begin position="46"/>
        <end position="378"/>
    </location>
</feature>
<dbReference type="GO" id="GO:0008483">
    <property type="term" value="F:transaminase activity"/>
    <property type="evidence" value="ECO:0007669"/>
    <property type="project" value="UniProtKB-KW"/>
</dbReference>
<organism evidence="6 7">
    <name type="scientific">Alicyclobacillus cellulosilyticus</name>
    <dbReference type="NCBI Taxonomy" id="1003997"/>
    <lineage>
        <taxon>Bacteria</taxon>
        <taxon>Bacillati</taxon>
        <taxon>Bacillota</taxon>
        <taxon>Bacilli</taxon>
        <taxon>Bacillales</taxon>
        <taxon>Alicyclobacillaceae</taxon>
        <taxon>Alicyclobacillus</taxon>
    </lineage>
</organism>
<dbReference type="SUPFAM" id="SSF53383">
    <property type="entry name" value="PLP-dependent transferases"/>
    <property type="match status" value="1"/>
</dbReference>
<keyword evidence="3 4" id="KW-0808">Transferase</keyword>
<dbReference type="Proteomes" id="UP000637695">
    <property type="component" value="Unassembled WGS sequence"/>
</dbReference>
<evidence type="ECO:0000256" key="4">
    <source>
        <dbReference type="RuleBase" id="RU000481"/>
    </source>
</evidence>
<dbReference type="PANTHER" id="PTHR42832:SF3">
    <property type="entry name" value="L-GLUTAMINE--4-(METHYLSULFANYL)-2-OXOBUTANOATE AMINOTRANSFERASE"/>
    <property type="match status" value="1"/>
</dbReference>
<dbReference type="Gene3D" id="3.90.1150.10">
    <property type="entry name" value="Aspartate Aminotransferase, domain 1"/>
    <property type="match status" value="1"/>
</dbReference>
<dbReference type="AlphaFoldDB" id="A0A917K8U2"/>
<protein>
    <recommendedName>
        <fullName evidence="4">Aminotransferase</fullName>
        <ecNumber evidence="4">2.6.1.-</ecNumber>
    </recommendedName>
</protein>
<accession>A0A917K8U2</accession>
<evidence type="ECO:0000313" key="6">
    <source>
        <dbReference type="EMBL" id="GGJ02480.1"/>
    </source>
</evidence>
<gene>
    <name evidence="6" type="ORF">GCM10010885_09710</name>
</gene>
<sequence length="412" mass="45524">MSESYIQGLIADRIGGRQFGKDTVIYKFERIKRAKAAAKAAHPEREIIDMGVGEPDAPARKEIVEVLAQAALDPANRFYADNGIDEYKRAAAEYLARVYGVEGIDPDTQINHAIGSKSALALLPYAFINPGDVVLQTVPGYPVLATISTWLGGIAYNLPLTEENGFLPDLDSIPPEVARKAKLMYLNYPNNPTGAAATPEFFERVIHFARKHELVVVHDAAYGALVFDGAKPLSFLSLPGADDVGVEVHSMSKAFNMTGWRLGFVAGNPLVVKAFATVKDNNDSGQFRAIQLASAYALGHPEWTEETAEKYSRRHDMLVEVLREAGFDAKKPKGTFFLYVKAPRGVVGGPTFDSAAAFSEYLIQEQSISTVPWDDAGAYVRWSVTYEAATVEEERRVMEELRRRLRQLRFIF</sequence>
<keyword evidence="7" id="KW-1185">Reference proteome</keyword>